<gene>
    <name evidence="11" type="ORF">I5731_10800</name>
</gene>
<protein>
    <submittedName>
        <fullName evidence="11">Sugar ABC transporter ATP-binding protein</fullName>
    </submittedName>
</protein>
<accession>A0A931MX15</accession>
<dbReference type="CDD" id="cd03216">
    <property type="entry name" value="ABC_Carb_Monos_I"/>
    <property type="match status" value="1"/>
</dbReference>
<dbReference type="InterPro" id="IPR050107">
    <property type="entry name" value="ABC_carbohydrate_import_ATPase"/>
</dbReference>
<dbReference type="Gene3D" id="3.40.50.300">
    <property type="entry name" value="P-loop containing nucleotide triphosphate hydrolases"/>
    <property type="match status" value="1"/>
</dbReference>
<evidence type="ECO:0000256" key="3">
    <source>
        <dbReference type="ARBA" id="ARBA00022475"/>
    </source>
</evidence>
<dbReference type="SMART" id="SM00382">
    <property type="entry name" value="AAA"/>
    <property type="match status" value="1"/>
</dbReference>
<dbReference type="GO" id="GO:0016887">
    <property type="term" value="F:ATP hydrolysis activity"/>
    <property type="evidence" value="ECO:0007669"/>
    <property type="project" value="InterPro"/>
</dbReference>
<evidence type="ECO:0000313" key="12">
    <source>
        <dbReference type="Proteomes" id="UP000631694"/>
    </source>
</evidence>
<dbReference type="Proteomes" id="UP000631694">
    <property type="component" value="Unassembled WGS sequence"/>
</dbReference>
<dbReference type="InterPro" id="IPR003439">
    <property type="entry name" value="ABC_transporter-like_ATP-bd"/>
</dbReference>
<dbReference type="EMBL" id="JADZLT010000050">
    <property type="protein sequence ID" value="MBH0238313.1"/>
    <property type="molecule type" value="Genomic_DNA"/>
</dbReference>
<organism evidence="11 12">
    <name type="scientific">Methylobrevis albus</name>
    <dbReference type="NCBI Taxonomy" id="2793297"/>
    <lineage>
        <taxon>Bacteria</taxon>
        <taxon>Pseudomonadati</taxon>
        <taxon>Pseudomonadota</taxon>
        <taxon>Alphaproteobacteria</taxon>
        <taxon>Hyphomicrobiales</taxon>
        <taxon>Pleomorphomonadaceae</taxon>
        <taxon>Methylobrevis</taxon>
    </lineage>
</organism>
<evidence type="ECO:0000313" key="11">
    <source>
        <dbReference type="EMBL" id="MBH0238313.1"/>
    </source>
</evidence>
<keyword evidence="9" id="KW-0472">Membrane</keyword>
<evidence type="ECO:0000256" key="7">
    <source>
        <dbReference type="ARBA" id="ARBA00022840"/>
    </source>
</evidence>
<comment type="caution">
    <text evidence="11">The sequence shown here is derived from an EMBL/GenBank/DDBJ whole genome shotgun (WGS) entry which is preliminary data.</text>
</comment>
<sequence>MTTTKDTPLVEMRDMSISFGGIHAVDGVTVDLYPGEVVGLLGHNGAGKSTLIKILSGAYKADSGAIYINGEKVEITSPRDSKRLGIETIYQTLALADNVDAAANLFLGRELMTPWGTLDDVAMEAAARQVMGRLNPNFRKFKEPVKGLSGGQRQSVAIARALYFDAKILIMDEPTAALGPHETAQVADLIKELKRQGLGIFLISHDLHDVFDLADRVAVMKNGKLVGSAKTTDVTADEVLGMIILGKCPPGATRGPGALSDAELATAHA</sequence>
<dbReference type="PANTHER" id="PTHR43790:SF9">
    <property type="entry name" value="GALACTOFURANOSE TRANSPORTER ATP-BINDING PROTEIN YTFR"/>
    <property type="match status" value="1"/>
</dbReference>
<keyword evidence="8" id="KW-1278">Translocase</keyword>
<evidence type="ECO:0000256" key="5">
    <source>
        <dbReference type="ARBA" id="ARBA00022737"/>
    </source>
</evidence>
<reference evidence="11" key="1">
    <citation type="submission" date="2020-12" db="EMBL/GenBank/DDBJ databases">
        <title>Methylobrevis albus sp. nov., isolated from fresh water lack sediment.</title>
        <authorList>
            <person name="Zou Q."/>
        </authorList>
    </citation>
    <scope>NUCLEOTIDE SEQUENCE</scope>
    <source>
        <strain evidence="11">L22</strain>
    </source>
</reference>
<comment type="subcellular location">
    <subcellularLocation>
        <location evidence="1">Cell membrane</location>
        <topology evidence="1">Peripheral membrane protein</topology>
    </subcellularLocation>
</comment>
<keyword evidence="6" id="KW-0547">Nucleotide-binding</keyword>
<name>A0A931MX15_9HYPH</name>
<dbReference type="FunFam" id="3.40.50.300:FF:000127">
    <property type="entry name" value="Ribose import ATP-binding protein RbsA"/>
    <property type="match status" value="1"/>
</dbReference>
<dbReference type="PROSITE" id="PS50893">
    <property type="entry name" value="ABC_TRANSPORTER_2"/>
    <property type="match status" value="1"/>
</dbReference>
<dbReference type="InterPro" id="IPR027417">
    <property type="entry name" value="P-loop_NTPase"/>
</dbReference>
<dbReference type="SUPFAM" id="SSF52540">
    <property type="entry name" value="P-loop containing nucleoside triphosphate hydrolases"/>
    <property type="match status" value="1"/>
</dbReference>
<dbReference type="Pfam" id="PF00005">
    <property type="entry name" value="ABC_tran"/>
    <property type="match status" value="1"/>
</dbReference>
<evidence type="ECO:0000256" key="8">
    <source>
        <dbReference type="ARBA" id="ARBA00022967"/>
    </source>
</evidence>
<feature type="domain" description="ABC transporter" evidence="10">
    <location>
        <begin position="10"/>
        <end position="247"/>
    </location>
</feature>
<evidence type="ECO:0000256" key="2">
    <source>
        <dbReference type="ARBA" id="ARBA00022448"/>
    </source>
</evidence>
<keyword evidence="5" id="KW-0677">Repeat</keyword>
<proteinExistence type="predicted"/>
<keyword evidence="7 11" id="KW-0067">ATP-binding</keyword>
<evidence type="ECO:0000256" key="9">
    <source>
        <dbReference type="ARBA" id="ARBA00023136"/>
    </source>
</evidence>
<evidence type="ECO:0000256" key="4">
    <source>
        <dbReference type="ARBA" id="ARBA00022597"/>
    </source>
</evidence>
<evidence type="ECO:0000256" key="6">
    <source>
        <dbReference type="ARBA" id="ARBA00022741"/>
    </source>
</evidence>
<keyword evidence="2" id="KW-0813">Transport</keyword>
<keyword evidence="3" id="KW-1003">Cell membrane</keyword>
<keyword evidence="4" id="KW-0762">Sugar transport</keyword>
<evidence type="ECO:0000259" key="10">
    <source>
        <dbReference type="PROSITE" id="PS50893"/>
    </source>
</evidence>
<dbReference type="GO" id="GO:0005886">
    <property type="term" value="C:plasma membrane"/>
    <property type="evidence" value="ECO:0007669"/>
    <property type="project" value="UniProtKB-SubCell"/>
</dbReference>
<keyword evidence="12" id="KW-1185">Reference proteome</keyword>
<dbReference type="InterPro" id="IPR003593">
    <property type="entry name" value="AAA+_ATPase"/>
</dbReference>
<dbReference type="GO" id="GO:0005524">
    <property type="term" value="F:ATP binding"/>
    <property type="evidence" value="ECO:0007669"/>
    <property type="project" value="UniProtKB-KW"/>
</dbReference>
<evidence type="ECO:0000256" key="1">
    <source>
        <dbReference type="ARBA" id="ARBA00004202"/>
    </source>
</evidence>
<dbReference type="RefSeq" id="WP_197311395.1">
    <property type="nucleotide sequence ID" value="NZ_JADZLT010000050.1"/>
</dbReference>
<dbReference type="PANTHER" id="PTHR43790">
    <property type="entry name" value="CARBOHYDRATE TRANSPORT ATP-BINDING PROTEIN MG119-RELATED"/>
    <property type="match status" value="1"/>
</dbReference>
<dbReference type="AlphaFoldDB" id="A0A931MX15"/>